<gene>
    <name evidence="8" type="ORF">FNH13_07155</name>
</gene>
<name>A0A516GFH4_9MICO</name>
<dbReference type="GO" id="GO:0022857">
    <property type="term" value="F:transmembrane transporter activity"/>
    <property type="evidence" value="ECO:0007669"/>
    <property type="project" value="InterPro"/>
</dbReference>
<dbReference type="InterPro" id="IPR011701">
    <property type="entry name" value="MFS"/>
</dbReference>
<dbReference type="Gene3D" id="1.20.1250.20">
    <property type="entry name" value="MFS general substrate transporter like domains"/>
    <property type="match status" value="2"/>
</dbReference>
<dbReference type="PANTHER" id="PTHR43385">
    <property type="entry name" value="RIBOFLAVIN TRANSPORTER RIBJ"/>
    <property type="match status" value="1"/>
</dbReference>
<keyword evidence="3 6" id="KW-0812">Transmembrane</keyword>
<feature type="transmembrane region" description="Helical" evidence="6">
    <location>
        <begin position="46"/>
        <end position="63"/>
    </location>
</feature>
<organism evidence="8 9">
    <name type="scientific">Ornithinimicrobium ciconiae</name>
    <dbReference type="NCBI Taxonomy" id="2594265"/>
    <lineage>
        <taxon>Bacteria</taxon>
        <taxon>Bacillati</taxon>
        <taxon>Actinomycetota</taxon>
        <taxon>Actinomycetes</taxon>
        <taxon>Micrococcales</taxon>
        <taxon>Ornithinimicrobiaceae</taxon>
        <taxon>Ornithinimicrobium</taxon>
    </lineage>
</organism>
<evidence type="ECO:0000256" key="2">
    <source>
        <dbReference type="ARBA" id="ARBA00022448"/>
    </source>
</evidence>
<feature type="transmembrane region" description="Helical" evidence="6">
    <location>
        <begin position="335"/>
        <end position="354"/>
    </location>
</feature>
<dbReference type="InterPro" id="IPR020846">
    <property type="entry name" value="MFS_dom"/>
</dbReference>
<evidence type="ECO:0000313" key="8">
    <source>
        <dbReference type="EMBL" id="QDO90267.1"/>
    </source>
</evidence>
<dbReference type="PANTHER" id="PTHR43385:SF1">
    <property type="entry name" value="RIBOFLAVIN TRANSPORTER RIBJ"/>
    <property type="match status" value="1"/>
</dbReference>
<evidence type="ECO:0000256" key="3">
    <source>
        <dbReference type="ARBA" id="ARBA00022692"/>
    </source>
</evidence>
<comment type="subcellular location">
    <subcellularLocation>
        <location evidence="1">Cell membrane</location>
        <topology evidence="1">Multi-pass membrane protein</topology>
    </subcellularLocation>
</comment>
<feature type="transmembrane region" description="Helical" evidence="6">
    <location>
        <begin position="272"/>
        <end position="295"/>
    </location>
</feature>
<protein>
    <submittedName>
        <fullName evidence="8">MFS transporter</fullName>
    </submittedName>
</protein>
<dbReference type="Pfam" id="PF07690">
    <property type="entry name" value="MFS_1"/>
    <property type="match status" value="1"/>
</dbReference>
<evidence type="ECO:0000313" key="9">
    <source>
        <dbReference type="Proteomes" id="UP000315395"/>
    </source>
</evidence>
<dbReference type="InterPro" id="IPR052983">
    <property type="entry name" value="MFS_Riboflavin_Transporter"/>
</dbReference>
<feature type="transmembrane region" description="Helical" evidence="6">
    <location>
        <begin position="244"/>
        <end position="265"/>
    </location>
</feature>
<keyword evidence="9" id="KW-1185">Reference proteome</keyword>
<sequence>MGVSALRRVSATLCLTQVTSWGVLFYAFPLLAPVISGDTGWSPEHITGAFTLGQLTAALLGIWVGRHLDRRGPRWVMSGGSVLAVSAVVLLAWAPGLTWFVLAWLLAGVAMSMVLYPPAFAAITRWHGAHGRVRALTILTIAGGLASTVFAPLTAALSASVGWRQTFLVLALILAVVTVPAHLWGLRGPWLPSQHGPAGRSMPRRIVVSGPFIALAAALSLTALSAFAVVVTLVPLLAERGINLTTAGVVLGLGGVGQVVGRLGFAALNRRLSAMTSTALVIAVLAATTAMLGFVQALLPIVAVVLLAGAGRGLFTLIQATAITDRWGTGHYGQLTAVLTAPITIAIALAPWVGAQLAALLGSYSAAFLALSALNAVAVGLSLLTYPKSTRP</sequence>
<feature type="transmembrane region" description="Helical" evidence="6">
    <location>
        <begin position="135"/>
        <end position="155"/>
    </location>
</feature>
<dbReference type="SUPFAM" id="SSF103473">
    <property type="entry name" value="MFS general substrate transporter"/>
    <property type="match status" value="1"/>
</dbReference>
<evidence type="ECO:0000259" key="7">
    <source>
        <dbReference type="PROSITE" id="PS50850"/>
    </source>
</evidence>
<keyword evidence="4 6" id="KW-1133">Transmembrane helix</keyword>
<keyword evidence="5 6" id="KW-0472">Membrane</keyword>
<reference evidence="8 9" key="1">
    <citation type="submission" date="2019-07" db="EMBL/GenBank/DDBJ databases">
        <title>complete genome sequencing of Ornithinimicrobium sp. H23M54.</title>
        <authorList>
            <person name="Bae J.-W."/>
            <person name="Lee S.-Y."/>
        </authorList>
    </citation>
    <scope>NUCLEOTIDE SEQUENCE [LARGE SCALE GENOMIC DNA]</scope>
    <source>
        <strain evidence="8 9">H23M54</strain>
    </source>
</reference>
<feature type="domain" description="Major facilitator superfamily (MFS) profile" evidence="7">
    <location>
        <begin position="1"/>
        <end position="390"/>
    </location>
</feature>
<feature type="transmembrane region" description="Helical" evidence="6">
    <location>
        <begin position="366"/>
        <end position="386"/>
    </location>
</feature>
<feature type="transmembrane region" description="Helical" evidence="6">
    <location>
        <begin position="12"/>
        <end position="34"/>
    </location>
</feature>
<dbReference type="OrthoDB" id="7200137at2"/>
<evidence type="ECO:0000256" key="4">
    <source>
        <dbReference type="ARBA" id="ARBA00022989"/>
    </source>
</evidence>
<dbReference type="Proteomes" id="UP000315395">
    <property type="component" value="Chromosome"/>
</dbReference>
<keyword evidence="2" id="KW-0813">Transport</keyword>
<feature type="transmembrane region" description="Helical" evidence="6">
    <location>
        <begin position="75"/>
        <end position="93"/>
    </location>
</feature>
<feature type="transmembrane region" description="Helical" evidence="6">
    <location>
        <begin position="206"/>
        <end position="238"/>
    </location>
</feature>
<dbReference type="GO" id="GO:0005886">
    <property type="term" value="C:plasma membrane"/>
    <property type="evidence" value="ECO:0007669"/>
    <property type="project" value="UniProtKB-SubCell"/>
</dbReference>
<feature type="transmembrane region" description="Helical" evidence="6">
    <location>
        <begin position="301"/>
        <end position="323"/>
    </location>
</feature>
<evidence type="ECO:0000256" key="5">
    <source>
        <dbReference type="ARBA" id="ARBA00023136"/>
    </source>
</evidence>
<dbReference type="KEGG" id="orz:FNH13_07155"/>
<proteinExistence type="predicted"/>
<dbReference type="PROSITE" id="PS50850">
    <property type="entry name" value="MFS"/>
    <property type="match status" value="1"/>
</dbReference>
<dbReference type="AlphaFoldDB" id="A0A516GFH4"/>
<feature type="transmembrane region" description="Helical" evidence="6">
    <location>
        <begin position="99"/>
        <end position="123"/>
    </location>
</feature>
<dbReference type="InterPro" id="IPR036259">
    <property type="entry name" value="MFS_trans_sf"/>
</dbReference>
<dbReference type="EMBL" id="CP041616">
    <property type="protein sequence ID" value="QDO90267.1"/>
    <property type="molecule type" value="Genomic_DNA"/>
</dbReference>
<feature type="transmembrane region" description="Helical" evidence="6">
    <location>
        <begin position="167"/>
        <end position="186"/>
    </location>
</feature>
<evidence type="ECO:0000256" key="6">
    <source>
        <dbReference type="SAM" id="Phobius"/>
    </source>
</evidence>
<evidence type="ECO:0000256" key="1">
    <source>
        <dbReference type="ARBA" id="ARBA00004651"/>
    </source>
</evidence>
<accession>A0A516GFH4</accession>